<dbReference type="Gene3D" id="3.30.420.10">
    <property type="entry name" value="Ribonuclease H-like superfamily/Ribonuclease H"/>
    <property type="match status" value="1"/>
</dbReference>
<accession>A0AAD9KSA1</accession>
<keyword evidence="3" id="KW-1185">Reference proteome</keyword>
<sequence>MVKKCNVCQQNQTAQQKEELIPIDATHPWEVVGSDMFHLRGDEYLFVVDYYSSYTIIRKLSSTTSGAIVSKLKLIFPEFGIPDIFIIDNARQYDSDEFRKFEAEYDFKHETSSPRYPQCNGKAARCVGVVKKTLQKAYEAREDPAIALLCRRTTPIETGLPSPAEMLFGYGERKSTFSQKRTMAPTI</sequence>
<evidence type="ECO:0000259" key="1">
    <source>
        <dbReference type="PROSITE" id="PS50994"/>
    </source>
</evidence>
<dbReference type="GO" id="GO:0015074">
    <property type="term" value="P:DNA integration"/>
    <property type="evidence" value="ECO:0007669"/>
    <property type="project" value="InterPro"/>
</dbReference>
<feature type="domain" description="Integrase catalytic" evidence="1">
    <location>
        <begin position="24"/>
        <end position="187"/>
    </location>
</feature>
<dbReference type="GO" id="GO:0003676">
    <property type="term" value="F:nucleic acid binding"/>
    <property type="evidence" value="ECO:0007669"/>
    <property type="project" value="InterPro"/>
</dbReference>
<dbReference type="AlphaFoldDB" id="A0AAD9KSA1"/>
<dbReference type="InterPro" id="IPR001584">
    <property type="entry name" value="Integrase_cat-core"/>
</dbReference>
<comment type="caution">
    <text evidence="2">The sequence shown here is derived from an EMBL/GenBank/DDBJ whole genome shotgun (WGS) entry which is preliminary data.</text>
</comment>
<protein>
    <recommendedName>
        <fullName evidence="1">Integrase catalytic domain-containing protein</fullName>
    </recommendedName>
</protein>
<dbReference type="FunFam" id="3.30.420.10:FF:000063">
    <property type="entry name" value="Retrovirus-related Pol polyprotein from transposon 297-like Protein"/>
    <property type="match status" value="1"/>
</dbReference>
<proteinExistence type="predicted"/>
<dbReference type="InterPro" id="IPR050951">
    <property type="entry name" value="Retrovirus_Pol_polyprotein"/>
</dbReference>
<reference evidence="2" key="1">
    <citation type="journal article" date="2023" name="Mol. Biol. Evol.">
        <title>Third-Generation Sequencing Reveals the Adaptive Role of the Epigenome in Three Deep-Sea Polychaetes.</title>
        <authorList>
            <person name="Perez M."/>
            <person name="Aroh O."/>
            <person name="Sun Y."/>
            <person name="Lan Y."/>
            <person name="Juniper S.K."/>
            <person name="Young C.R."/>
            <person name="Angers B."/>
            <person name="Qian P.Y."/>
        </authorList>
    </citation>
    <scope>NUCLEOTIDE SEQUENCE</scope>
    <source>
        <strain evidence="2">R07B-5</strain>
    </source>
</reference>
<dbReference type="EMBL" id="JAODUO010000706">
    <property type="protein sequence ID" value="KAK2175798.1"/>
    <property type="molecule type" value="Genomic_DNA"/>
</dbReference>
<gene>
    <name evidence="2" type="ORF">NP493_706g00027</name>
</gene>
<organism evidence="2 3">
    <name type="scientific">Ridgeia piscesae</name>
    <name type="common">Tubeworm</name>
    <dbReference type="NCBI Taxonomy" id="27915"/>
    <lineage>
        <taxon>Eukaryota</taxon>
        <taxon>Metazoa</taxon>
        <taxon>Spiralia</taxon>
        <taxon>Lophotrochozoa</taxon>
        <taxon>Annelida</taxon>
        <taxon>Polychaeta</taxon>
        <taxon>Sedentaria</taxon>
        <taxon>Canalipalpata</taxon>
        <taxon>Sabellida</taxon>
        <taxon>Siboglinidae</taxon>
        <taxon>Ridgeia</taxon>
    </lineage>
</organism>
<dbReference type="PROSITE" id="PS50994">
    <property type="entry name" value="INTEGRASE"/>
    <property type="match status" value="1"/>
</dbReference>
<dbReference type="SUPFAM" id="SSF53098">
    <property type="entry name" value="Ribonuclease H-like"/>
    <property type="match status" value="1"/>
</dbReference>
<dbReference type="PANTHER" id="PTHR37984">
    <property type="entry name" value="PROTEIN CBG26694"/>
    <property type="match status" value="1"/>
</dbReference>
<dbReference type="InterPro" id="IPR012337">
    <property type="entry name" value="RNaseH-like_sf"/>
</dbReference>
<dbReference type="InterPro" id="IPR036397">
    <property type="entry name" value="RNaseH_sf"/>
</dbReference>
<dbReference type="Proteomes" id="UP001209878">
    <property type="component" value="Unassembled WGS sequence"/>
</dbReference>
<dbReference type="PANTHER" id="PTHR37984:SF7">
    <property type="entry name" value="INTEGRASE CATALYTIC DOMAIN-CONTAINING PROTEIN"/>
    <property type="match status" value="1"/>
</dbReference>
<name>A0AAD9KSA1_RIDPI</name>
<dbReference type="Pfam" id="PF00665">
    <property type="entry name" value="rve"/>
    <property type="match status" value="1"/>
</dbReference>
<evidence type="ECO:0000313" key="2">
    <source>
        <dbReference type="EMBL" id="KAK2175798.1"/>
    </source>
</evidence>
<evidence type="ECO:0000313" key="3">
    <source>
        <dbReference type="Proteomes" id="UP001209878"/>
    </source>
</evidence>